<dbReference type="VEuPathDB" id="FungiDB:RhiirFUN_011694"/>
<reference evidence="1 2" key="1">
    <citation type="submission" date="2016-04" db="EMBL/GenBank/DDBJ databases">
        <title>Genome analyses suggest a sexual origin of heterokaryosis in a supposedly ancient asexual fungus.</title>
        <authorList>
            <person name="Ropars J."/>
            <person name="Sedzielewska K."/>
            <person name="Noel J."/>
            <person name="Charron P."/>
            <person name="Farinelli L."/>
            <person name="Marton T."/>
            <person name="Kruger M."/>
            <person name="Pelin A."/>
            <person name="Brachmann A."/>
            <person name="Corradi N."/>
        </authorList>
    </citation>
    <scope>NUCLEOTIDE SEQUENCE [LARGE SCALE GENOMIC DNA]</scope>
    <source>
        <strain evidence="1 2">C2</strain>
    </source>
</reference>
<gene>
    <name evidence="1" type="ORF">RhiirC2_774967</name>
</gene>
<evidence type="ECO:0000313" key="1">
    <source>
        <dbReference type="EMBL" id="PKK74284.1"/>
    </source>
</evidence>
<name>A0A2N1NKB8_9GLOM</name>
<dbReference type="VEuPathDB" id="FungiDB:RhiirA1_451115"/>
<dbReference type="Proteomes" id="UP000233469">
    <property type="component" value="Unassembled WGS sequence"/>
</dbReference>
<accession>A0A2N1NKB8</accession>
<evidence type="ECO:0000313" key="2">
    <source>
        <dbReference type="Proteomes" id="UP000233469"/>
    </source>
</evidence>
<dbReference type="EMBL" id="LLXL01000313">
    <property type="protein sequence ID" value="PKK74284.1"/>
    <property type="molecule type" value="Genomic_DNA"/>
</dbReference>
<dbReference type="VEuPathDB" id="FungiDB:FUN_014534"/>
<dbReference type="OrthoDB" id="2311251at2759"/>
<reference evidence="1 2" key="2">
    <citation type="submission" date="2017-10" db="EMBL/GenBank/DDBJ databases">
        <title>Extensive intraspecific genome diversity in a model arbuscular mycorrhizal fungus.</title>
        <authorList>
            <person name="Chen E.C.H."/>
            <person name="Morin E."/>
            <person name="Baudet D."/>
            <person name="Noel J."/>
            <person name="Ndikumana S."/>
            <person name="Charron P."/>
            <person name="St-Onge C."/>
            <person name="Giorgi J."/>
            <person name="Grigoriev I.V."/>
            <person name="Roux C."/>
            <person name="Martin F.M."/>
            <person name="Corradi N."/>
        </authorList>
    </citation>
    <scope>NUCLEOTIDE SEQUENCE [LARGE SCALE GENOMIC DNA]</scope>
    <source>
        <strain evidence="1 2">C2</strain>
    </source>
</reference>
<organism evidence="1 2">
    <name type="scientific">Rhizophagus irregularis</name>
    <dbReference type="NCBI Taxonomy" id="588596"/>
    <lineage>
        <taxon>Eukaryota</taxon>
        <taxon>Fungi</taxon>
        <taxon>Fungi incertae sedis</taxon>
        <taxon>Mucoromycota</taxon>
        <taxon>Glomeromycotina</taxon>
        <taxon>Glomeromycetes</taxon>
        <taxon>Glomerales</taxon>
        <taxon>Glomeraceae</taxon>
        <taxon>Rhizophagus</taxon>
    </lineage>
</organism>
<dbReference type="AlphaFoldDB" id="A0A2N1NKB8"/>
<protein>
    <recommendedName>
        <fullName evidence="3">MATA-HMG</fullName>
    </recommendedName>
</protein>
<evidence type="ECO:0008006" key="3">
    <source>
        <dbReference type="Google" id="ProtNLM"/>
    </source>
</evidence>
<sequence length="101" mass="11922">MSTVQEVEMLRQEIANGPPLFPPPNDNAEELSKQFKRKNTRSKKLVNCRMLVCYFIRNQTQQTYRKYVINKVAGELWRTTTRNNKLAYKNLCNQINSIINQ</sequence>
<comment type="caution">
    <text evidence="1">The sequence shown here is derived from an EMBL/GenBank/DDBJ whole genome shotgun (WGS) entry which is preliminary data.</text>
</comment>
<proteinExistence type="predicted"/>